<evidence type="ECO:0000256" key="5">
    <source>
        <dbReference type="ARBA" id="ARBA00022801"/>
    </source>
</evidence>
<organism evidence="9 10">
    <name type="scientific">Cytobacillus mangrovibacter</name>
    <dbReference type="NCBI Taxonomy" id="3299024"/>
    <lineage>
        <taxon>Bacteria</taxon>
        <taxon>Bacillati</taxon>
        <taxon>Bacillota</taxon>
        <taxon>Bacilli</taxon>
        <taxon>Bacillales</taxon>
        <taxon>Bacillaceae</taxon>
        <taxon>Cytobacillus</taxon>
    </lineage>
</organism>
<keyword evidence="7 8" id="KW-0472">Membrane</keyword>
<accession>A0ABW6JZ29</accession>
<dbReference type="SMART" id="SM00793">
    <property type="entry name" value="AgrB"/>
    <property type="match status" value="1"/>
</dbReference>
<sequence>MITQISRKLANKLCGYAGKMEEAEYVRYGLEVIIGGSLKILILLAISSILHVTNILLSIFLTFAVFRSMTGGHHYSTYLRCLVAGIIIMIGASEIVFNMVAYVSKDIQLILLLFSILFGIISIYLFAPSNHFYKDANNKYSKKLRNLGMVATILWGLLLMSFIAFEISPEFVLASIVGYIIQVCTILPFTYCIVRKIELLLDRERDLTYEKNCSSHV</sequence>
<dbReference type="EMBL" id="JBIACJ010000006">
    <property type="protein sequence ID" value="MFE8697167.1"/>
    <property type="molecule type" value="Genomic_DNA"/>
</dbReference>
<comment type="caution">
    <text evidence="9">The sequence shown here is derived from an EMBL/GenBank/DDBJ whole genome shotgun (WGS) entry which is preliminary data.</text>
</comment>
<evidence type="ECO:0000256" key="1">
    <source>
        <dbReference type="ARBA" id="ARBA00022475"/>
    </source>
</evidence>
<evidence type="ECO:0000256" key="6">
    <source>
        <dbReference type="ARBA" id="ARBA00022989"/>
    </source>
</evidence>
<evidence type="ECO:0000313" key="9">
    <source>
        <dbReference type="EMBL" id="MFE8697167.1"/>
    </source>
</evidence>
<evidence type="ECO:0000256" key="3">
    <source>
        <dbReference type="ARBA" id="ARBA00022670"/>
    </source>
</evidence>
<dbReference type="Proteomes" id="UP001601058">
    <property type="component" value="Unassembled WGS sequence"/>
</dbReference>
<evidence type="ECO:0000256" key="7">
    <source>
        <dbReference type="ARBA" id="ARBA00023136"/>
    </source>
</evidence>
<gene>
    <name evidence="9" type="ORF">ACFYKT_12555</name>
</gene>
<keyword evidence="1" id="KW-1003">Cell membrane</keyword>
<feature type="transmembrane region" description="Helical" evidence="8">
    <location>
        <begin position="78"/>
        <end position="101"/>
    </location>
</feature>
<feature type="transmembrane region" description="Helical" evidence="8">
    <location>
        <begin position="147"/>
        <end position="165"/>
    </location>
</feature>
<reference evidence="9 10" key="1">
    <citation type="submission" date="2024-08" db="EMBL/GenBank/DDBJ databases">
        <title>Two novel Cytobacillus novel species.</title>
        <authorList>
            <person name="Liu G."/>
        </authorList>
    </citation>
    <scope>NUCLEOTIDE SEQUENCE [LARGE SCALE GENOMIC DNA]</scope>
    <source>
        <strain evidence="9 10">FJAT-53684</strain>
    </source>
</reference>
<dbReference type="Pfam" id="PF04647">
    <property type="entry name" value="AgrB"/>
    <property type="match status" value="1"/>
</dbReference>
<keyword evidence="5" id="KW-0378">Hydrolase</keyword>
<dbReference type="InterPro" id="IPR006741">
    <property type="entry name" value="AgrB"/>
</dbReference>
<protein>
    <submittedName>
        <fullName evidence="9">Accessory gene regulator B family protein</fullName>
    </submittedName>
</protein>
<proteinExistence type="predicted"/>
<evidence type="ECO:0000256" key="8">
    <source>
        <dbReference type="SAM" id="Phobius"/>
    </source>
</evidence>
<keyword evidence="4 8" id="KW-0812">Transmembrane</keyword>
<feature type="transmembrane region" description="Helical" evidence="8">
    <location>
        <begin position="107"/>
        <end position="127"/>
    </location>
</feature>
<keyword evidence="10" id="KW-1185">Reference proteome</keyword>
<evidence type="ECO:0000313" key="10">
    <source>
        <dbReference type="Proteomes" id="UP001601058"/>
    </source>
</evidence>
<feature type="transmembrane region" description="Helical" evidence="8">
    <location>
        <begin position="171"/>
        <end position="194"/>
    </location>
</feature>
<dbReference type="RefSeq" id="WP_389219960.1">
    <property type="nucleotide sequence ID" value="NZ_JBIACJ010000006.1"/>
</dbReference>
<evidence type="ECO:0000256" key="4">
    <source>
        <dbReference type="ARBA" id="ARBA00022692"/>
    </source>
</evidence>
<keyword evidence="3" id="KW-0645">Protease</keyword>
<feature type="transmembrane region" description="Helical" evidence="8">
    <location>
        <begin position="40"/>
        <end position="66"/>
    </location>
</feature>
<evidence type="ECO:0000256" key="2">
    <source>
        <dbReference type="ARBA" id="ARBA00022654"/>
    </source>
</evidence>
<keyword evidence="2" id="KW-0673">Quorum sensing</keyword>
<keyword evidence="6 8" id="KW-1133">Transmembrane helix</keyword>
<name>A0ABW6JZ29_9BACI</name>